<keyword evidence="2" id="KW-1185">Reference proteome</keyword>
<evidence type="ECO:0000313" key="1">
    <source>
        <dbReference type="EMBL" id="MDM5272072.1"/>
    </source>
</evidence>
<comment type="caution">
    <text evidence="1">The sequence shown here is derived from an EMBL/GenBank/DDBJ whole genome shotgun (WGS) entry which is preliminary data.</text>
</comment>
<dbReference type="RefSeq" id="WP_289413818.1">
    <property type="nucleotide sequence ID" value="NZ_JAQIBD010000002.1"/>
</dbReference>
<accession>A0ABT7QZ10</accession>
<dbReference type="EMBL" id="JAQIBD010000002">
    <property type="protein sequence ID" value="MDM5272072.1"/>
    <property type="molecule type" value="Genomic_DNA"/>
</dbReference>
<organism evidence="1 2">
    <name type="scientific">Sulfurovum zhangzhouensis</name>
    <dbReference type="NCBI Taxonomy" id="3019067"/>
    <lineage>
        <taxon>Bacteria</taxon>
        <taxon>Pseudomonadati</taxon>
        <taxon>Campylobacterota</taxon>
        <taxon>Epsilonproteobacteria</taxon>
        <taxon>Campylobacterales</taxon>
        <taxon>Sulfurovaceae</taxon>
        <taxon>Sulfurovum</taxon>
    </lineage>
</organism>
<evidence type="ECO:0000313" key="2">
    <source>
        <dbReference type="Proteomes" id="UP001169069"/>
    </source>
</evidence>
<protein>
    <submittedName>
        <fullName evidence="1">Uncharacterized protein</fullName>
    </submittedName>
</protein>
<dbReference type="Proteomes" id="UP001169069">
    <property type="component" value="Unassembled WGS sequence"/>
</dbReference>
<sequence>MNQTIVNKLLNPTHYIVVPQSLKTVQLPFDDMVIANTNPIEYLTPIKLEQDYKELLSLVDVLDATHFMMRYGIDADTLALVEAFLESLGYVNIRKNVDGSYKILDQIDFTAFTGNEFLIIPMYMGKDVPKTLGGVV</sequence>
<reference evidence="1" key="1">
    <citation type="submission" date="2023-01" db="EMBL/GenBank/DDBJ databases">
        <title>Sulfurovum sp. zt1-1 genome assembly.</title>
        <authorList>
            <person name="Wang J."/>
        </authorList>
    </citation>
    <scope>NUCLEOTIDE SEQUENCE</scope>
    <source>
        <strain evidence="1">Zt1-1</strain>
    </source>
</reference>
<proteinExistence type="predicted"/>
<name>A0ABT7QZ10_9BACT</name>
<gene>
    <name evidence="1" type="ORF">PGH07_07760</name>
</gene>